<evidence type="ECO:0000256" key="1">
    <source>
        <dbReference type="SAM" id="MobiDB-lite"/>
    </source>
</evidence>
<dbReference type="EMBL" id="BSXT01019248">
    <property type="protein sequence ID" value="GMG18144.1"/>
    <property type="molecule type" value="Genomic_DNA"/>
</dbReference>
<accession>A0A9W6YK30</accession>
<dbReference type="OrthoDB" id="91613at2759"/>
<reference evidence="2" key="1">
    <citation type="submission" date="2023-04" db="EMBL/GenBank/DDBJ databases">
        <title>Phytophthora fragariaefolia NBRC 109709.</title>
        <authorList>
            <person name="Ichikawa N."/>
            <person name="Sato H."/>
            <person name="Tonouchi N."/>
        </authorList>
    </citation>
    <scope>NUCLEOTIDE SEQUENCE</scope>
    <source>
        <strain evidence="2">NBRC 109709</strain>
    </source>
</reference>
<organism evidence="2 3">
    <name type="scientific">Phytophthora fragariaefolia</name>
    <dbReference type="NCBI Taxonomy" id="1490495"/>
    <lineage>
        <taxon>Eukaryota</taxon>
        <taxon>Sar</taxon>
        <taxon>Stramenopiles</taxon>
        <taxon>Oomycota</taxon>
        <taxon>Peronosporomycetes</taxon>
        <taxon>Peronosporales</taxon>
        <taxon>Peronosporaceae</taxon>
        <taxon>Phytophthora</taxon>
    </lineage>
</organism>
<sequence length="100" mass="11059">MSNSTDKMITTTGQKDNDINHGSTDQTLAEGDFEVEMDLVDRWKASKFDMFEAFWKQDKVGFGLIGADGEGLCLFNALKLVAQLAGRPNVTTQQDIDQVV</sequence>
<evidence type="ECO:0000313" key="3">
    <source>
        <dbReference type="Proteomes" id="UP001165121"/>
    </source>
</evidence>
<comment type="caution">
    <text evidence="2">The sequence shown here is derived from an EMBL/GenBank/DDBJ whole genome shotgun (WGS) entry which is preliminary data.</text>
</comment>
<proteinExistence type="predicted"/>
<dbReference type="Proteomes" id="UP001165121">
    <property type="component" value="Unassembled WGS sequence"/>
</dbReference>
<gene>
    <name evidence="2" type="ORF">Pfra01_003057100</name>
</gene>
<protein>
    <submittedName>
        <fullName evidence="2">Unnamed protein product</fullName>
    </submittedName>
</protein>
<name>A0A9W6YK30_9STRA</name>
<keyword evidence="3" id="KW-1185">Reference proteome</keyword>
<evidence type="ECO:0000313" key="2">
    <source>
        <dbReference type="EMBL" id="GMG18144.1"/>
    </source>
</evidence>
<feature type="region of interest" description="Disordered" evidence="1">
    <location>
        <begin position="1"/>
        <end position="27"/>
    </location>
</feature>
<dbReference type="AlphaFoldDB" id="A0A9W6YK30"/>